<evidence type="ECO:0000256" key="1">
    <source>
        <dbReference type="ARBA" id="ARBA00022801"/>
    </source>
</evidence>
<dbReference type="InterPro" id="IPR023365">
    <property type="entry name" value="Sortase_dom-sf"/>
</dbReference>
<sequence length="237" mass="23889">MTPPLRSGRRPFLVRGRRPGHAQSRLRRPAAAAALALGLALTGAGTVSLATSSVGTGVAAVQDIGDIPGRLPGAVGAAPARRQAPPVRIRISRIGVDSALTDLQVQGDGHLGTPDDPQVAGWWSQGPAPGGPGTAVIVGHVDSLAGPAVFAGLSALRPGDTISVDAADGSTSTFTVQALRSYAKDEFPDDTVFGETPGPSLRLITCGGAYDRNSQEYLSNLVVFAAPAAGPTGASTT</sequence>
<dbReference type="InterPro" id="IPR005754">
    <property type="entry name" value="Sortase"/>
</dbReference>
<feature type="region of interest" description="Disordered" evidence="2">
    <location>
        <begin position="1"/>
        <end position="24"/>
    </location>
</feature>
<proteinExistence type="predicted"/>
<keyword evidence="4" id="KW-1185">Reference proteome</keyword>
<dbReference type="InterPro" id="IPR042001">
    <property type="entry name" value="Sortase_F"/>
</dbReference>
<dbReference type="Gene3D" id="2.40.260.10">
    <property type="entry name" value="Sortase"/>
    <property type="match status" value="1"/>
</dbReference>
<dbReference type="CDD" id="cd05829">
    <property type="entry name" value="Sortase_F"/>
    <property type="match status" value="1"/>
</dbReference>
<reference evidence="3" key="1">
    <citation type="journal article" date="2014" name="Int. J. Syst. Evol. Microbiol.">
        <title>Complete genome sequence of Corynebacterium casei LMG S-19264T (=DSM 44701T), isolated from a smear-ripened cheese.</title>
        <authorList>
            <consortium name="US DOE Joint Genome Institute (JGI-PGF)"/>
            <person name="Walter F."/>
            <person name="Albersmeier A."/>
            <person name="Kalinowski J."/>
            <person name="Ruckert C."/>
        </authorList>
    </citation>
    <scope>NUCLEOTIDE SEQUENCE</scope>
    <source>
        <strain evidence="3">JCM 4646</strain>
    </source>
</reference>
<comment type="caution">
    <text evidence="3">The sequence shown here is derived from an EMBL/GenBank/DDBJ whole genome shotgun (WGS) entry which is preliminary data.</text>
</comment>
<dbReference type="AlphaFoldDB" id="A0A918YVY3"/>
<evidence type="ECO:0000313" key="3">
    <source>
        <dbReference type="EMBL" id="GHE25841.1"/>
    </source>
</evidence>
<feature type="compositionally biased region" description="Basic residues" evidence="2">
    <location>
        <begin position="15"/>
        <end position="24"/>
    </location>
</feature>
<name>A0A918YVY3_9ACTN</name>
<reference evidence="3" key="2">
    <citation type="submission" date="2020-09" db="EMBL/GenBank/DDBJ databases">
        <authorList>
            <person name="Sun Q."/>
            <person name="Ohkuma M."/>
        </authorList>
    </citation>
    <scope>NUCLEOTIDE SEQUENCE</scope>
    <source>
        <strain evidence="3">JCM 4646</strain>
    </source>
</reference>
<dbReference type="EMBL" id="BNBO01000087">
    <property type="protein sequence ID" value="GHE25841.1"/>
    <property type="molecule type" value="Genomic_DNA"/>
</dbReference>
<dbReference type="SUPFAM" id="SSF63817">
    <property type="entry name" value="Sortase"/>
    <property type="match status" value="1"/>
</dbReference>
<dbReference type="NCBIfam" id="NF033748">
    <property type="entry name" value="class_F_sortase"/>
    <property type="match status" value="1"/>
</dbReference>
<protein>
    <recommendedName>
        <fullName evidence="5">Class F sortase</fullName>
    </recommendedName>
</protein>
<evidence type="ECO:0008006" key="5">
    <source>
        <dbReference type="Google" id="ProtNLM"/>
    </source>
</evidence>
<keyword evidence="1" id="KW-0378">Hydrolase</keyword>
<accession>A0A918YVY3</accession>
<dbReference type="Proteomes" id="UP000617734">
    <property type="component" value="Unassembled WGS sequence"/>
</dbReference>
<evidence type="ECO:0000313" key="4">
    <source>
        <dbReference type="Proteomes" id="UP000617734"/>
    </source>
</evidence>
<gene>
    <name evidence="3" type="ORF">GCM10018781_77780</name>
</gene>
<dbReference type="GO" id="GO:0016787">
    <property type="term" value="F:hydrolase activity"/>
    <property type="evidence" value="ECO:0007669"/>
    <property type="project" value="UniProtKB-KW"/>
</dbReference>
<evidence type="ECO:0000256" key="2">
    <source>
        <dbReference type="SAM" id="MobiDB-lite"/>
    </source>
</evidence>
<dbReference type="Pfam" id="PF04203">
    <property type="entry name" value="Sortase"/>
    <property type="match status" value="1"/>
</dbReference>
<organism evidence="3 4">
    <name type="scientific">Kitasatospora indigofera</name>
    <dbReference type="NCBI Taxonomy" id="67307"/>
    <lineage>
        <taxon>Bacteria</taxon>
        <taxon>Bacillati</taxon>
        <taxon>Actinomycetota</taxon>
        <taxon>Actinomycetes</taxon>
        <taxon>Kitasatosporales</taxon>
        <taxon>Streptomycetaceae</taxon>
        <taxon>Kitasatospora</taxon>
    </lineage>
</organism>